<gene>
    <name evidence="2" type="ORF">FC18_GL001121</name>
</gene>
<dbReference type="AlphaFoldDB" id="A0A0R1ZKV6"/>
<feature type="transmembrane region" description="Helical" evidence="1">
    <location>
        <begin position="20"/>
        <end position="41"/>
    </location>
</feature>
<dbReference type="EMBL" id="AYYO01000016">
    <property type="protein sequence ID" value="KRM55617.1"/>
    <property type="molecule type" value="Genomic_DNA"/>
</dbReference>
<reference evidence="2 3" key="1">
    <citation type="journal article" date="2015" name="Genome Announc.">
        <title>Expanding the biotechnology potential of lactobacilli through comparative genomics of 213 strains and associated genera.</title>
        <authorList>
            <person name="Sun Z."/>
            <person name="Harris H.M."/>
            <person name="McCann A."/>
            <person name="Guo C."/>
            <person name="Argimon S."/>
            <person name="Zhang W."/>
            <person name="Yang X."/>
            <person name="Jeffery I.B."/>
            <person name="Cooney J.C."/>
            <person name="Kagawa T.F."/>
            <person name="Liu W."/>
            <person name="Song Y."/>
            <person name="Salvetti E."/>
            <person name="Wrobel A."/>
            <person name="Rasinkangas P."/>
            <person name="Parkhill J."/>
            <person name="Rea M.C."/>
            <person name="O'Sullivan O."/>
            <person name="Ritari J."/>
            <person name="Douillard F.P."/>
            <person name="Paul Ross R."/>
            <person name="Yang R."/>
            <person name="Briner A.E."/>
            <person name="Felis G.E."/>
            <person name="de Vos W.M."/>
            <person name="Barrangou R."/>
            <person name="Klaenhammer T.R."/>
            <person name="Caufield P.W."/>
            <person name="Cui Y."/>
            <person name="Zhang H."/>
            <person name="O'Toole P.W."/>
        </authorList>
    </citation>
    <scope>NUCLEOTIDE SEQUENCE [LARGE SCALE GENOMIC DNA]</scope>
    <source>
        <strain evidence="2 3">DSM 20505</strain>
    </source>
</reference>
<name>A0A0R1ZKV6_9LACO</name>
<evidence type="ECO:0000313" key="3">
    <source>
        <dbReference type="Proteomes" id="UP000051679"/>
    </source>
</evidence>
<evidence type="ECO:0000256" key="1">
    <source>
        <dbReference type="SAM" id="Phobius"/>
    </source>
</evidence>
<proteinExistence type="predicted"/>
<keyword evidence="1" id="KW-0472">Membrane</keyword>
<keyword evidence="1" id="KW-1133">Transmembrane helix</keyword>
<sequence>MHITTILEERMMIKNFREKFIYLFLTVLLVATYASPTYYALATSNTESTDVAQSETITVNGYKIEKTTTDTTMSLSMNSDGYHVRVNNDYTLKQITTSITDSSGKMVVNQTASTAPLNGISLGDLARIGSKVHLAADSRYWYQVDGNYIRIGCIAKYKVKNTNSHVKAYRSAIQSSNSYIAGTGISATSLAIVCGIVGAATALVPPVAVAGLIVGAVTVGSGTATKLYKGVAKANVAKEEYDMAKIAGKKY</sequence>
<dbReference type="PATRIC" id="fig|1291052.5.peg.1138"/>
<keyword evidence="3" id="KW-1185">Reference proteome</keyword>
<evidence type="ECO:0000313" key="2">
    <source>
        <dbReference type="EMBL" id="KRM55617.1"/>
    </source>
</evidence>
<protein>
    <submittedName>
        <fullName evidence="2">Uncharacterized protein</fullName>
    </submittedName>
</protein>
<comment type="caution">
    <text evidence="2">The sequence shown here is derived from an EMBL/GenBank/DDBJ whole genome shotgun (WGS) entry which is preliminary data.</text>
</comment>
<organism evidence="2 3">
    <name type="scientific">Lacticaseibacillus sharpeae JCM 1186 = DSM 20505</name>
    <dbReference type="NCBI Taxonomy" id="1291052"/>
    <lineage>
        <taxon>Bacteria</taxon>
        <taxon>Bacillati</taxon>
        <taxon>Bacillota</taxon>
        <taxon>Bacilli</taxon>
        <taxon>Lactobacillales</taxon>
        <taxon>Lactobacillaceae</taxon>
        <taxon>Lacticaseibacillus</taxon>
    </lineage>
</organism>
<dbReference type="Proteomes" id="UP000051679">
    <property type="component" value="Unassembled WGS sequence"/>
</dbReference>
<keyword evidence="1" id="KW-0812">Transmembrane</keyword>
<accession>A0A0R1ZKV6</accession>